<evidence type="ECO:0000313" key="3">
    <source>
        <dbReference type="EMBL" id="RIW17868.1"/>
    </source>
</evidence>
<gene>
    <name evidence="3" type="ORF">DS957_003610</name>
</gene>
<evidence type="ECO:0000259" key="2">
    <source>
        <dbReference type="Pfam" id="PF18788"/>
    </source>
</evidence>
<accession>A0A8B3DTM0</accession>
<dbReference type="InterPro" id="IPR041140">
    <property type="entry name" value="DarA_N"/>
</dbReference>
<comment type="caution">
    <text evidence="3">The sequence shown here is derived from an EMBL/GenBank/DDBJ whole genome shotgun (WGS) entry which is preliminary data.</text>
</comment>
<evidence type="ECO:0000256" key="1">
    <source>
        <dbReference type="SAM" id="MobiDB-lite"/>
    </source>
</evidence>
<sequence length="209" mass="23229">MRNNSRFAKDQSHNYVVVDFDNVTEKGLKKLISALKSAGAAVTDIEAPNRKMRKDGEQVKKAKFFFENGQSMTLFIGDAGDIFQMTLNATKQPIPSVNSERKLATEMVRLMERNQSKFDKATARKAAKAVKDTSSTKPASRSVAKRLEEANEAVAIASSNHQNALSARDTAKTHLDESQRELAELEKTLSNELIETKDLEAQVEQLQDV</sequence>
<dbReference type="RefSeq" id="WP_114091618.1">
    <property type="nucleotide sequence ID" value="NZ_QOUW02000007.1"/>
</dbReference>
<protein>
    <recommendedName>
        <fullName evidence="2">Defence against restriction A N-terminal domain-containing protein</fullName>
    </recommendedName>
</protein>
<dbReference type="AlphaFoldDB" id="A0A8B3DTM0"/>
<feature type="region of interest" description="Disordered" evidence="1">
    <location>
        <begin position="158"/>
        <end position="177"/>
    </location>
</feature>
<proteinExistence type="predicted"/>
<reference evidence="3 4" key="1">
    <citation type="submission" date="2018-08" db="EMBL/GenBank/DDBJ databases">
        <title>Vibrio harveyi strains pathogenic to white snook Centropomus viridis Lockington (1877) and potential probiotic bacteria.</title>
        <authorList>
            <person name="Soto-Rodriguez S."/>
            <person name="Gomez-Gil B."/>
            <person name="Lozano-Olvera R."/>
        </authorList>
    </citation>
    <scope>NUCLEOTIDE SEQUENCE [LARGE SCALE GENOMIC DNA]</scope>
    <source>
        <strain evidence="3 4">CAIM 1508</strain>
    </source>
</reference>
<dbReference type="EMBL" id="QOUW02000007">
    <property type="protein sequence ID" value="RIW17868.1"/>
    <property type="molecule type" value="Genomic_DNA"/>
</dbReference>
<organism evidence="3 4">
    <name type="scientific">Vibrio harveyi</name>
    <name type="common">Beneckea harveyi</name>
    <dbReference type="NCBI Taxonomy" id="669"/>
    <lineage>
        <taxon>Bacteria</taxon>
        <taxon>Pseudomonadati</taxon>
        <taxon>Pseudomonadota</taxon>
        <taxon>Gammaproteobacteria</taxon>
        <taxon>Vibrionales</taxon>
        <taxon>Vibrionaceae</taxon>
        <taxon>Vibrio</taxon>
    </lineage>
</organism>
<feature type="domain" description="Defence against restriction A N-terminal" evidence="2">
    <location>
        <begin position="20"/>
        <end position="115"/>
    </location>
</feature>
<dbReference type="Pfam" id="PF18788">
    <property type="entry name" value="DarA_N"/>
    <property type="match status" value="1"/>
</dbReference>
<dbReference type="Proteomes" id="UP000253437">
    <property type="component" value="Unassembled WGS sequence"/>
</dbReference>
<evidence type="ECO:0000313" key="4">
    <source>
        <dbReference type="Proteomes" id="UP000253437"/>
    </source>
</evidence>
<name>A0A8B3DTM0_VIBHA</name>